<evidence type="ECO:0000259" key="6">
    <source>
        <dbReference type="PROSITE" id="PS50893"/>
    </source>
</evidence>
<dbReference type="SUPFAM" id="SSF51905">
    <property type="entry name" value="FAD/NAD(P)-binding domain"/>
    <property type="match status" value="1"/>
</dbReference>
<comment type="subcellular location">
    <subcellularLocation>
        <location evidence="1">Cell membrane</location>
        <topology evidence="1">Peripheral membrane protein</topology>
    </subcellularLocation>
</comment>
<keyword evidence="5" id="KW-0472">Membrane</keyword>
<gene>
    <name evidence="7" type="ORF">DDE74_08915</name>
</gene>
<evidence type="ECO:0000256" key="4">
    <source>
        <dbReference type="ARBA" id="ARBA00022475"/>
    </source>
</evidence>
<organism evidence="7 8">
    <name type="scientific">Streptomyces lydicus</name>
    <dbReference type="NCBI Taxonomy" id="47763"/>
    <lineage>
        <taxon>Bacteria</taxon>
        <taxon>Bacillati</taxon>
        <taxon>Actinomycetota</taxon>
        <taxon>Actinomycetes</taxon>
        <taxon>Kitasatosporales</taxon>
        <taxon>Streptomycetaceae</taxon>
        <taxon>Streptomyces</taxon>
    </lineage>
</organism>
<keyword evidence="3" id="KW-0813">Transport</keyword>
<evidence type="ECO:0000313" key="7">
    <source>
        <dbReference type="EMBL" id="AZS71044.1"/>
    </source>
</evidence>
<dbReference type="PANTHER" id="PTHR43166">
    <property type="entry name" value="AMINO ACID IMPORT ATP-BINDING PROTEIN"/>
    <property type="match status" value="1"/>
</dbReference>
<dbReference type="AlphaFoldDB" id="A0A3Q9K2Z5"/>
<dbReference type="SUPFAM" id="SSF52540">
    <property type="entry name" value="P-loop containing nucleoside triphosphate hydrolases"/>
    <property type="match status" value="1"/>
</dbReference>
<proteinExistence type="inferred from homology"/>
<sequence>MSRSVNPSGRPSVVIVGAGPRGTGLIERIAANAPELYGDAPLDVHLVDPHPPGGGRIWRADQSPLLWMNSTAEDVTMFTDETVEQDGPVRPGPSLAEWARGVRSGEIPVASGPAGGAAALGPRDFAGRRLQSAYLGWVYERSVAALPPRVAVHEHRRTEVRVSGSRAGRQQVWLAGRPDPLLADLVVLTLGHLEAELGLEQRKLADFAARHGLTHLPPAFTADTDLSALRPGEPVLVRGFGLAFVDLMVLLTEGRGGSYATGADGQLTYRPSGREPVLHVGSRRGVPYHAKSGYELDGERPPLPRFFGPEQVDALLARPGTDLDFRRDIWPLIDKELGFTQGAMVEVRSVHKSFGPLDVLKGVDLDVRTGEVTVVLGPSGSGKSTLLRTINHLEKVDSGSVSVDGALVGYRRDDTAAARRASRKGGGGRRAGKLYELREREILRQRTEIGFVFRDFHLFPHLTVLENITEAPVSALRRPKKDAVEAARTLLARVGLAEKADAYPRQLSGGQQSARCPPHGILRHDAARPLGAAGARAAGGGAEP</sequence>
<keyword evidence="4" id="KW-1003">Cell membrane</keyword>
<comment type="similarity">
    <text evidence="2">Belongs to the ABC transporter superfamily.</text>
</comment>
<dbReference type="EMBL" id="CP029042">
    <property type="protein sequence ID" value="AZS71044.1"/>
    <property type="molecule type" value="Genomic_DNA"/>
</dbReference>
<feature type="domain" description="ABC transporter" evidence="6">
    <location>
        <begin position="345"/>
        <end position="544"/>
    </location>
</feature>
<evidence type="ECO:0000313" key="8">
    <source>
        <dbReference type="Proteomes" id="UP000275579"/>
    </source>
</evidence>
<dbReference type="PANTHER" id="PTHR43166:SF9">
    <property type="entry name" value="GLUTAMATE_ASPARTATE IMPORT ATP-BINDING PROTEIN GLTL"/>
    <property type="match status" value="1"/>
</dbReference>
<evidence type="ECO:0000256" key="1">
    <source>
        <dbReference type="ARBA" id="ARBA00004202"/>
    </source>
</evidence>
<dbReference type="InterPro" id="IPR050086">
    <property type="entry name" value="MetN_ABC_transporter-like"/>
</dbReference>
<dbReference type="InterPro" id="IPR036188">
    <property type="entry name" value="FAD/NAD-bd_sf"/>
</dbReference>
<protein>
    <recommendedName>
        <fullName evidence="6">ABC transporter domain-containing protein</fullName>
    </recommendedName>
</protein>
<reference evidence="7 8" key="1">
    <citation type="submission" date="2018-04" db="EMBL/GenBank/DDBJ databases">
        <title>Complete genome sequences of Streptomyces lydicus strain WYEC and characterization of antagonistic properties of biological control agents.</title>
        <authorList>
            <person name="Mariita R.M."/>
            <person name="Sello J.K."/>
        </authorList>
    </citation>
    <scope>NUCLEOTIDE SEQUENCE [LARGE SCALE GENOMIC DNA]</scope>
    <source>
        <strain evidence="7 8">WYEC 108</strain>
    </source>
</reference>
<dbReference type="InterPro" id="IPR003439">
    <property type="entry name" value="ABC_transporter-like_ATP-bd"/>
</dbReference>
<dbReference type="Proteomes" id="UP000275579">
    <property type="component" value="Chromosome"/>
</dbReference>
<dbReference type="Pfam" id="PF00005">
    <property type="entry name" value="ABC_tran"/>
    <property type="match status" value="1"/>
</dbReference>
<dbReference type="GO" id="GO:0005524">
    <property type="term" value="F:ATP binding"/>
    <property type="evidence" value="ECO:0007669"/>
    <property type="project" value="InterPro"/>
</dbReference>
<dbReference type="PROSITE" id="PS50893">
    <property type="entry name" value="ABC_TRANSPORTER_2"/>
    <property type="match status" value="1"/>
</dbReference>
<evidence type="ECO:0000256" key="2">
    <source>
        <dbReference type="ARBA" id="ARBA00005417"/>
    </source>
</evidence>
<dbReference type="Pfam" id="PF13454">
    <property type="entry name" value="NAD_binding_9"/>
    <property type="match status" value="1"/>
</dbReference>
<dbReference type="GO" id="GO:0016887">
    <property type="term" value="F:ATP hydrolysis activity"/>
    <property type="evidence" value="ECO:0007669"/>
    <property type="project" value="InterPro"/>
</dbReference>
<evidence type="ECO:0000256" key="5">
    <source>
        <dbReference type="ARBA" id="ARBA00023136"/>
    </source>
</evidence>
<name>A0A3Q9K2Z5_9ACTN</name>
<dbReference type="RefSeq" id="WP_127150149.1">
    <property type="nucleotide sequence ID" value="NZ_CP029042.1"/>
</dbReference>
<dbReference type="InterPro" id="IPR027417">
    <property type="entry name" value="P-loop_NTPase"/>
</dbReference>
<accession>A0A3Q9K2Z5</accession>
<dbReference type="GO" id="GO:0005886">
    <property type="term" value="C:plasma membrane"/>
    <property type="evidence" value="ECO:0007669"/>
    <property type="project" value="UniProtKB-SubCell"/>
</dbReference>
<dbReference type="Gene3D" id="3.40.50.300">
    <property type="entry name" value="P-loop containing nucleotide triphosphate hydrolases"/>
    <property type="match status" value="1"/>
</dbReference>
<evidence type="ECO:0000256" key="3">
    <source>
        <dbReference type="ARBA" id="ARBA00022448"/>
    </source>
</evidence>
<dbReference type="InterPro" id="IPR038732">
    <property type="entry name" value="HpyO/CreE_NAD-binding"/>
</dbReference>